<dbReference type="OrthoDB" id="25466at2759"/>
<keyword evidence="3" id="KW-1185">Reference proteome</keyword>
<proteinExistence type="predicted"/>
<name>A0A9W9YIK3_9CNID</name>
<gene>
    <name evidence="2" type="ORF">OS493_034960</name>
</gene>
<comment type="caution">
    <text evidence="2">The sequence shown here is derived from an EMBL/GenBank/DDBJ whole genome shotgun (WGS) entry which is preliminary data.</text>
</comment>
<organism evidence="2 3">
    <name type="scientific">Desmophyllum pertusum</name>
    <dbReference type="NCBI Taxonomy" id="174260"/>
    <lineage>
        <taxon>Eukaryota</taxon>
        <taxon>Metazoa</taxon>
        <taxon>Cnidaria</taxon>
        <taxon>Anthozoa</taxon>
        <taxon>Hexacorallia</taxon>
        <taxon>Scleractinia</taxon>
        <taxon>Caryophylliina</taxon>
        <taxon>Caryophylliidae</taxon>
        <taxon>Desmophyllum</taxon>
    </lineage>
</organism>
<evidence type="ECO:0000313" key="2">
    <source>
        <dbReference type="EMBL" id="KAJ7351864.1"/>
    </source>
</evidence>
<feature type="region of interest" description="Disordered" evidence="1">
    <location>
        <begin position="1"/>
        <end position="41"/>
    </location>
</feature>
<evidence type="ECO:0000256" key="1">
    <source>
        <dbReference type="SAM" id="MobiDB-lite"/>
    </source>
</evidence>
<sequence>MESTEQEKDKQNPATAEDQDNMAATTATQRIDTLSRPKPVPVGFIEDRRSVYWDNTFREGVGWHTTDQECIK</sequence>
<accession>A0A9W9YIK3</accession>
<dbReference type="AlphaFoldDB" id="A0A9W9YIK3"/>
<feature type="compositionally biased region" description="Basic and acidic residues" evidence="1">
    <location>
        <begin position="1"/>
        <end position="11"/>
    </location>
</feature>
<dbReference type="Proteomes" id="UP001163046">
    <property type="component" value="Unassembled WGS sequence"/>
</dbReference>
<feature type="compositionally biased region" description="Polar residues" evidence="1">
    <location>
        <begin position="22"/>
        <end position="32"/>
    </location>
</feature>
<protein>
    <submittedName>
        <fullName evidence="2">Uncharacterized protein</fullName>
    </submittedName>
</protein>
<dbReference type="EMBL" id="MU827352">
    <property type="protein sequence ID" value="KAJ7351864.1"/>
    <property type="molecule type" value="Genomic_DNA"/>
</dbReference>
<reference evidence="2" key="1">
    <citation type="submission" date="2023-01" db="EMBL/GenBank/DDBJ databases">
        <title>Genome assembly of the deep-sea coral Lophelia pertusa.</title>
        <authorList>
            <person name="Herrera S."/>
            <person name="Cordes E."/>
        </authorList>
    </citation>
    <scope>NUCLEOTIDE SEQUENCE</scope>
    <source>
        <strain evidence="2">USNM1676648</strain>
        <tissue evidence="2">Polyp</tissue>
    </source>
</reference>
<evidence type="ECO:0000313" key="3">
    <source>
        <dbReference type="Proteomes" id="UP001163046"/>
    </source>
</evidence>